<dbReference type="GeneID" id="93456306"/>
<reference evidence="1" key="1">
    <citation type="submission" date="2019-05" db="EMBL/GenBank/DDBJ databases">
        <authorList>
            <person name="Naeem R."/>
            <person name="Antony C."/>
            <person name="Guan Q."/>
        </authorList>
    </citation>
    <scope>NUCLEOTIDE SEQUENCE</scope>
    <source>
        <strain evidence="1">1</strain>
    </source>
</reference>
<organism evidence="1">
    <name type="scientific">Mycolicibacterium smegmatis</name>
    <name type="common">Mycobacterium smegmatis</name>
    <dbReference type="NCBI Taxonomy" id="1772"/>
    <lineage>
        <taxon>Bacteria</taxon>
        <taxon>Bacillati</taxon>
        <taxon>Actinomycetota</taxon>
        <taxon>Actinomycetes</taxon>
        <taxon>Mycobacteriales</taxon>
        <taxon>Mycobacteriaceae</taxon>
        <taxon>Mycolicibacterium</taxon>
    </lineage>
</organism>
<dbReference type="AlphaFoldDB" id="A0A653FF92"/>
<protein>
    <submittedName>
        <fullName evidence="1">Endoribonuclease L-PSP</fullName>
    </submittedName>
</protein>
<gene>
    <name evidence="1" type="ORF">BIN_B_02700</name>
</gene>
<dbReference type="OMA" id="ISRCLRM"/>
<dbReference type="InterPro" id="IPR006175">
    <property type="entry name" value="YjgF/YER057c/UK114"/>
</dbReference>
<dbReference type="EMBL" id="LR589638">
    <property type="protein sequence ID" value="VTP08373.1"/>
    <property type="molecule type" value="Genomic_DNA"/>
</dbReference>
<dbReference type="RefSeq" id="WP_011727687.1">
    <property type="nucleotide sequence ID" value="NZ_CP009495.1"/>
</dbReference>
<accession>A0A653FF92</accession>
<dbReference type="KEGG" id="msn:LI99_07315"/>
<evidence type="ECO:0000313" key="1">
    <source>
        <dbReference type="EMBL" id="VTP08373.1"/>
    </source>
</evidence>
<proteinExistence type="predicted"/>
<dbReference type="CDD" id="cd02199">
    <property type="entry name" value="YjgF_YER057c_UK114_like_1"/>
    <property type="match status" value="1"/>
</dbReference>
<dbReference type="KEGG" id="msh:LI98_07315"/>
<dbReference type="PANTHER" id="PTHR43760">
    <property type="entry name" value="ENDORIBONUCLEASE-RELATED"/>
    <property type="match status" value="1"/>
</dbReference>
<dbReference type="Gene3D" id="3.30.1330.40">
    <property type="entry name" value="RutC-like"/>
    <property type="match status" value="1"/>
</dbReference>
<dbReference type="InterPro" id="IPR035959">
    <property type="entry name" value="RutC-like_sf"/>
</dbReference>
<dbReference type="SUPFAM" id="SSF55298">
    <property type="entry name" value="YjgF-like"/>
    <property type="match status" value="1"/>
</dbReference>
<dbReference type="PANTHER" id="PTHR43760:SF1">
    <property type="entry name" value="ENDORIBONUCLEASE L-PSP_CHORISMATE MUTASE-LIKE DOMAIN-CONTAINING PROTEIN"/>
    <property type="match status" value="1"/>
</dbReference>
<name>A0A653FF92_MYCSM</name>
<sequence>MSSEQTGAPAPQGDYRPALLHDGVVYTAGMTPRRDGELVLRGVVGDTVSAGQAFDAAGIAAGNALAAARSVLPDGATDVRCLRMTVYIACAPSFHELSAVADGASAALRAELGGSGVPVRAAIGVQTLPSGAPVEVDLIAAVVEVRLSASPSVRSHTPLPACRG</sequence>
<dbReference type="Pfam" id="PF01042">
    <property type="entry name" value="Ribonuc_L-PSP"/>
    <property type="match status" value="1"/>
</dbReference>
<dbReference type="InterPro" id="IPR013813">
    <property type="entry name" value="Endoribo_LPSP/chorism_mut-like"/>
</dbReference>